<dbReference type="Proteomes" id="UP000684084">
    <property type="component" value="Unassembled WGS sequence"/>
</dbReference>
<gene>
    <name evidence="1" type="ORF">CHRIB12_LOCUS5308</name>
</gene>
<dbReference type="AlphaFoldDB" id="A0A915YYP9"/>
<organism evidence="1 2">
    <name type="scientific">Rhizophagus irregularis</name>
    <dbReference type="NCBI Taxonomy" id="588596"/>
    <lineage>
        <taxon>Eukaryota</taxon>
        <taxon>Fungi</taxon>
        <taxon>Fungi incertae sedis</taxon>
        <taxon>Mucoromycota</taxon>
        <taxon>Glomeromycotina</taxon>
        <taxon>Glomeromycetes</taxon>
        <taxon>Glomerales</taxon>
        <taxon>Glomeraceae</taxon>
        <taxon>Rhizophagus</taxon>
    </lineage>
</organism>
<evidence type="ECO:0000313" key="2">
    <source>
        <dbReference type="Proteomes" id="UP000684084"/>
    </source>
</evidence>
<dbReference type="EMBL" id="CAGKOT010000008">
    <property type="protein sequence ID" value="CAB5351897.1"/>
    <property type="molecule type" value="Genomic_DNA"/>
</dbReference>
<dbReference type="OrthoDB" id="10495232at2759"/>
<proteinExistence type="predicted"/>
<name>A0A915YYP9_9GLOM</name>
<protein>
    <submittedName>
        <fullName evidence="1">Uncharacterized protein</fullName>
    </submittedName>
</protein>
<reference evidence="1" key="1">
    <citation type="submission" date="2020-05" db="EMBL/GenBank/DDBJ databases">
        <authorList>
            <person name="Rincon C."/>
            <person name="Sanders R I."/>
            <person name="Robbins C."/>
            <person name="Chaturvedi A."/>
        </authorList>
    </citation>
    <scope>NUCLEOTIDE SEQUENCE</scope>
    <source>
        <strain evidence="1">CHB12</strain>
    </source>
</reference>
<sequence length="113" mass="12969">MLLIKCYTLRNTHSALSWASEVQKSKDSFGTRVGFQRLEIQRIRSALGFGTGVTSEKWKKPSFVSGVSGGIPKNRIPKDSFFLVLGRWIYRFGLRFLGVEYTDFSSWILDIWV</sequence>
<evidence type="ECO:0000313" key="1">
    <source>
        <dbReference type="EMBL" id="CAB5351897.1"/>
    </source>
</evidence>
<comment type="caution">
    <text evidence="1">The sequence shown here is derived from an EMBL/GenBank/DDBJ whole genome shotgun (WGS) entry which is preliminary data.</text>
</comment>
<accession>A0A915YYP9</accession>